<reference evidence="2 3" key="1">
    <citation type="submission" date="2012-02" db="EMBL/GenBank/DDBJ databases">
        <title>The Genome Sequence of Parabacteroides distasonis CL09T03C24.</title>
        <authorList>
            <consortium name="The Broad Institute Genome Sequencing Platform"/>
            <person name="Earl A."/>
            <person name="Ward D."/>
            <person name="Feldgarden M."/>
            <person name="Gevers D."/>
            <person name="Zitomersky N.L."/>
            <person name="Coyne M.J."/>
            <person name="Comstock L.E."/>
            <person name="Young S.K."/>
            <person name="Zeng Q."/>
            <person name="Gargeya S."/>
            <person name="Fitzgerald M."/>
            <person name="Haas B."/>
            <person name="Abouelleil A."/>
            <person name="Alvarado L."/>
            <person name="Arachchi H.M."/>
            <person name="Berlin A."/>
            <person name="Chapman S.B."/>
            <person name="Gearin G."/>
            <person name="Goldberg J."/>
            <person name="Griggs A."/>
            <person name="Gujja S."/>
            <person name="Hansen M."/>
            <person name="Heiman D."/>
            <person name="Howarth C."/>
            <person name="Larimer J."/>
            <person name="Lui A."/>
            <person name="MacDonald P.J.P."/>
            <person name="McCowen C."/>
            <person name="Montmayeur A."/>
            <person name="Murphy C."/>
            <person name="Neiman D."/>
            <person name="Pearson M."/>
            <person name="Priest M."/>
            <person name="Roberts A."/>
            <person name="Saif S."/>
            <person name="Shea T."/>
            <person name="Sisk P."/>
            <person name="Stolte C."/>
            <person name="Sykes S."/>
            <person name="Wortman J."/>
            <person name="Nusbaum C."/>
            <person name="Birren B."/>
        </authorList>
    </citation>
    <scope>NUCLEOTIDE SEQUENCE [LARGE SCALE GENOMIC DNA]</scope>
    <source>
        <strain evidence="2 3">CL09T03C24</strain>
    </source>
</reference>
<comment type="caution">
    <text evidence="2">The sequence shown here is derived from an EMBL/GenBank/DDBJ whole genome shotgun (WGS) entry which is preliminary data.</text>
</comment>
<name>A0AAD2TNP3_PARDI</name>
<dbReference type="Proteomes" id="UP000006262">
    <property type="component" value="Unassembled WGS sequence"/>
</dbReference>
<sequence>MKSVSFDEIKRRLFATKIFSIIRICLLLLICSVMRAFASIGYSQMTTLSLDLKNVSVEEVLNEIESKTEYRFL</sequence>
<accession>A0AAD2TNP3</accession>
<keyword evidence="1" id="KW-0812">Transmembrane</keyword>
<evidence type="ECO:0000313" key="2">
    <source>
        <dbReference type="EMBL" id="EKN24051.1"/>
    </source>
</evidence>
<evidence type="ECO:0000256" key="1">
    <source>
        <dbReference type="SAM" id="Phobius"/>
    </source>
</evidence>
<keyword evidence="1" id="KW-1133">Transmembrane helix</keyword>
<feature type="transmembrane region" description="Helical" evidence="1">
    <location>
        <begin position="21"/>
        <end position="42"/>
    </location>
</feature>
<organism evidence="2 3">
    <name type="scientific">Parabacteroides distasonis CL09T03C24</name>
    <dbReference type="NCBI Taxonomy" id="999417"/>
    <lineage>
        <taxon>Bacteria</taxon>
        <taxon>Pseudomonadati</taxon>
        <taxon>Bacteroidota</taxon>
        <taxon>Bacteroidia</taxon>
        <taxon>Bacteroidales</taxon>
        <taxon>Tannerellaceae</taxon>
        <taxon>Parabacteroides</taxon>
    </lineage>
</organism>
<dbReference type="EMBL" id="AGZN01000030">
    <property type="protein sequence ID" value="EKN24051.1"/>
    <property type="molecule type" value="Genomic_DNA"/>
</dbReference>
<keyword evidence="1" id="KW-0472">Membrane</keyword>
<protein>
    <submittedName>
        <fullName evidence="2">Uncharacterized protein</fullName>
    </submittedName>
</protein>
<proteinExistence type="predicted"/>
<evidence type="ECO:0000313" key="3">
    <source>
        <dbReference type="Proteomes" id="UP000006262"/>
    </source>
</evidence>
<dbReference type="AlphaFoldDB" id="A0AAD2TNP3"/>
<gene>
    <name evidence="2" type="ORF">HMPREF1059_02958</name>
</gene>